<dbReference type="InterPro" id="IPR050832">
    <property type="entry name" value="Bact_Acetyltransf"/>
</dbReference>
<evidence type="ECO:0000313" key="5">
    <source>
        <dbReference type="Proteomes" id="UP001595846"/>
    </source>
</evidence>
<keyword evidence="5" id="KW-1185">Reference proteome</keyword>
<dbReference type="RefSeq" id="WP_256533020.1">
    <property type="nucleotide sequence ID" value="NZ_CP101824.1"/>
</dbReference>
<evidence type="ECO:0000256" key="1">
    <source>
        <dbReference type="ARBA" id="ARBA00022679"/>
    </source>
</evidence>
<comment type="caution">
    <text evidence="4">The sequence shown here is derived from an EMBL/GenBank/DDBJ whole genome shotgun (WGS) entry which is preliminary data.</text>
</comment>
<dbReference type="Pfam" id="PF00583">
    <property type="entry name" value="Acetyltransf_1"/>
    <property type="match status" value="1"/>
</dbReference>
<dbReference type="AlphaFoldDB" id="A0ABD5NR63"/>
<dbReference type="Proteomes" id="UP001595846">
    <property type="component" value="Unassembled WGS sequence"/>
</dbReference>
<dbReference type="SUPFAM" id="SSF55729">
    <property type="entry name" value="Acyl-CoA N-acyltransferases (Nat)"/>
    <property type="match status" value="1"/>
</dbReference>
<dbReference type="EMBL" id="JBHSAQ010000013">
    <property type="protein sequence ID" value="MFC3959508.1"/>
    <property type="molecule type" value="Genomic_DNA"/>
</dbReference>
<organism evidence="4 5">
    <name type="scientific">Halovivax cerinus</name>
    <dbReference type="NCBI Taxonomy" id="1487865"/>
    <lineage>
        <taxon>Archaea</taxon>
        <taxon>Methanobacteriati</taxon>
        <taxon>Methanobacteriota</taxon>
        <taxon>Stenosarchaea group</taxon>
        <taxon>Halobacteria</taxon>
        <taxon>Halobacteriales</taxon>
        <taxon>Natrialbaceae</taxon>
        <taxon>Halovivax</taxon>
    </lineage>
</organism>
<keyword evidence="2" id="KW-0012">Acyltransferase</keyword>
<dbReference type="PROSITE" id="PS51186">
    <property type="entry name" value="GNAT"/>
    <property type="match status" value="1"/>
</dbReference>
<dbReference type="PANTHER" id="PTHR43877">
    <property type="entry name" value="AMINOALKYLPHOSPHONATE N-ACETYLTRANSFERASE-RELATED-RELATED"/>
    <property type="match status" value="1"/>
</dbReference>
<accession>A0ABD5NR63</accession>
<evidence type="ECO:0000313" key="4">
    <source>
        <dbReference type="EMBL" id="MFC3959508.1"/>
    </source>
</evidence>
<feature type="domain" description="N-acetyltransferase" evidence="3">
    <location>
        <begin position="6"/>
        <end position="147"/>
    </location>
</feature>
<proteinExistence type="predicted"/>
<gene>
    <name evidence="4" type="primary">arsN2</name>
    <name evidence="4" type="ORF">ACFOUR_14180</name>
</gene>
<evidence type="ECO:0000259" key="3">
    <source>
        <dbReference type="PROSITE" id="PS51186"/>
    </source>
</evidence>
<dbReference type="InterPro" id="IPR016181">
    <property type="entry name" value="Acyl_CoA_acyltransferase"/>
</dbReference>
<dbReference type="NCBIfam" id="NF040501">
    <property type="entry name" value="resist_ArsN2"/>
    <property type="match status" value="1"/>
</dbReference>
<dbReference type="Gene3D" id="3.40.630.30">
    <property type="match status" value="1"/>
</dbReference>
<name>A0ABD5NR63_9EURY</name>
<evidence type="ECO:0000256" key="2">
    <source>
        <dbReference type="ARBA" id="ARBA00023315"/>
    </source>
</evidence>
<dbReference type="CDD" id="cd04301">
    <property type="entry name" value="NAT_SF"/>
    <property type="match status" value="1"/>
</dbReference>
<dbReference type="InterPro" id="IPR000182">
    <property type="entry name" value="GNAT_dom"/>
</dbReference>
<dbReference type="GeneID" id="73902131"/>
<reference evidence="4 5" key="1">
    <citation type="journal article" date="2019" name="Int. J. Syst. Evol. Microbiol.">
        <title>The Global Catalogue of Microorganisms (GCM) 10K type strain sequencing project: providing services to taxonomists for standard genome sequencing and annotation.</title>
        <authorList>
            <consortium name="The Broad Institute Genomics Platform"/>
            <consortium name="The Broad Institute Genome Sequencing Center for Infectious Disease"/>
            <person name="Wu L."/>
            <person name="Ma J."/>
        </authorList>
    </citation>
    <scope>NUCLEOTIDE SEQUENCE [LARGE SCALE GENOMIC DNA]</scope>
    <source>
        <strain evidence="4 5">IBRC-M 10256</strain>
    </source>
</reference>
<dbReference type="GO" id="GO:0016746">
    <property type="term" value="F:acyltransferase activity"/>
    <property type="evidence" value="ECO:0007669"/>
    <property type="project" value="UniProtKB-KW"/>
</dbReference>
<keyword evidence="1" id="KW-0808">Transferase</keyword>
<protein>
    <submittedName>
        <fullName evidence="4">Arsenic resistance N-acetyltransferase ArsN2</fullName>
    </submittedName>
</protein>
<sequence>MSGVDVTLRRADASSISRVETLLSETDLPTADVRSTPERFVLAFDGDERVGVGGLEPYGADALLRSLVVEESRRGSGYGAAICDALEDRARADGVETLYLLTTTAEGFFADRGYETVDRDSVPEVIRETPEFADLCPAAAVCMRRSP</sequence>